<dbReference type="AlphaFoldDB" id="A0A3M7PZQ4"/>
<protein>
    <submittedName>
        <fullName evidence="3">Collagen alpha-3(VI) chain-like isoform X2</fullName>
    </submittedName>
</protein>
<feature type="chain" id="PRO_5017975150" evidence="1">
    <location>
        <begin position="22"/>
        <end position="222"/>
    </location>
</feature>
<comment type="caution">
    <text evidence="3">The sequence shown here is derived from an EMBL/GenBank/DDBJ whole genome shotgun (WGS) entry which is preliminary data.</text>
</comment>
<evidence type="ECO:0000313" key="4">
    <source>
        <dbReference type="Proteomes" id="UP000276133"/>
    </source>
</evidence>
<evidence type="ECO:0000259" key="2">
    <source>
        <dbReference type="PROSITE" id="PS50234"/>
    </source>
</evidence>
<reference evidence="3 4" key="1">
    <citation type="journal article" date="2018" name="Sci. Rep.">
        <title>Genomic signatures of local adaptation to the degree of environmental predictability in rotifers.</title>
        <authorList>
            <person name="Franch-Gras L."/>
            <person name="Hahn C."/>
            <person name="Garcia-Roger E.M."/>
            <person name="Carmona M.J."/>
            <person name="Serra M."/>
            <person name="Gomez A."/>
        </authorList>
    </citation>
    <scope>NUCLEOTIDE SEQUENCE [LARGE SCALE GENOMIC DNA]</scope>
    <source>
        <strain evidence="3">HYR1</strain>
    </source>
</reference>
<dbReference type="Gene3D" id="3.40.50.410">
    <property type="entry name" value="von Willebrand factor, type A domain"/>
    <property type="match status" value="1"/>
</dbReference>
<accession>A0A3M7PZQ4</accession>
<feature type="signal peptide" evidence="1">
    <location>
        <begin position="1"/>
        <end position="21"/>
    </location>
</feature>
<dbReference type="SUPFAM" id="SSF53300">
    <property type="entry name" value="vWA-like"/>
    <property type="match status" value="1"/>
</dbReference>
<dbReference type="SMART" id="SM00327">
    <property type="entry name" value="VWA"/>
    <property type="match status" value="1"/>
</dbReference>
<feature type="domain" description="VWFA" evidence="2">
    <location>
        <begin position="28"/>
        <end position="202"/>
    </location>
</feature>
<dbReference type="PROSITE" id="PS50234">
    <property type="entry name" value="VWFA"/>
    <property type="match status" value="1"/>
</dbReference>
<dbReference type="InterPro" id="IPR002035">
    <property type="entry name" value="VWF_A"/>
</dbReference>
<dbReference type="Pfam" id="PF00092">
    <property type="entry name" value="VWA"/>
    <property type="match status" value="1"/>
</dbReference>
<name>A0A3M7PZQ4_BRAPC</name>
<keyword evidence="1" id="KW-0732">Signal</keyword>
<dbReference type="PANTHER" id="PTHR24020">
    <property type="entry name" value="COLLAGEN ALPHA"/>
    <property type="match status" value="1"/>
</dbReference>
<evidence type="ECO:0000313" key="3">
    <source>
        <dbReference type="EMBL" id="RNA04191.1"/>
    </source>
</evidence>
<organism evidence="3 4">
    <name type="scientific">Brachionus plicatilis</name>
    <name type="common">Marine rotifer</name>
    <name type="synonym">Brachionus muelleri</name>
    <dbReference type="NCBI Taxonomy" id="10195"/>
    <lineage>
        <taxon>Eukaryota</taxon>
        <taxon>Metazoa</taxon>
        <taxon>Spiralia</taxon>
        <taxon>Gnathifera</taxon>
        <taxon>Rotifera</taxon>
        <taxon>Eurotatoria</taxon>
        <taxon>Monogononta</taxon>
        <taxon>Pseudotrocha</taxon>
        <taxon>Ploima</taxon>
        <taxon>Brachionidae</taxon>
        <taxon>Brachionus</taxon>
    </lineage>
</organism>
<dbReference type="GO" id="GO:0005581">
    <property type="term" value="C:collagen trimer"/>
    <property type="evidence" value="ECO:0007669"/>
    <property type="project" value="UniProtKB-KW"/>
</dbReference>
<dbReference type="EMBL" id="REGN01008204">
    <property type="protein sequence ID" value="RNA04191.1"/>
    <property type="molecule type" value="Genomic_DNA"/>
</dbReference>
<proteinExistence type="predicted"/>
<keyword evidence="4" id="KW-1185">Reference proteome</keyword>
<dbReference type="Proteomes" id="UP000276133">
    <property type="component" value="Unassembled WGS sequence"/>
</dbReference>
<keyword evidence="3" id="KW-0176">Collagen</keyword>
<gene>
    <name evidence="3" type="ORF">BpHYR1_023563</name>
</gene>
<dbReference type="OrthoDB" id="10045365at2759"/>
<dbReference type="InterPro" id="IPR036465">
    <property type="entry name" value="vWFA_dom_sf"/>
</dbReference>
<evidence type="ECO:0000256" key="1">
    <source>
        <dbReference type="SAM" id="SignalP"/>
    </source>
</evidence>
<dbReference type="InterPro" id="IPR050525">
    <property type="entry name" value="ECM_Assembly_Org"/>
</dbReference>
<sequence length="222" mass="25290">MLNKSFYVLIFILVASSYALAKCNFEVELVFAIDASSEITKNEFDFLKIALSSFINSSFIDPSNYGIGIFTFADRLKLVHNLNENFDKTEIISKIIDMELSKNKFPKMLNLALKFSKFLFDSQDISDRVRIGVIITNGELPLEAIRSLRKEANSLKNTCHLVALHVGNNPSMILKLLVSKPDYVLESIFDLKKVISNILDSLCKKQNPKINRLSWSRFNLKN</sequence>